<dbReference type="PANTHER" id="PTHR24299:SF52">
    <property type="entry name" value="CYTOCHROME P450"/>
    <property type="match status" value="1"/>
</dbReference>
<proteinExistence type="predicted"/>
<dbReference type="InterPro" id="IPR036396">
    <property type="entry name" value="Cyt_P450_sf"/>
</dbReference>
<organism evidence="2 3">
    <name type="scientific">Solanum stoloniferum</name>
    <dbReference type="NCBI Taxonomy" id="62892"/>
    <lineage>
        <taxon>Eukaryota</taxon>
        <taxon>Viridiplantae</taxon>
        <taxon>Streptophyta</taxon>
        <taxon>Embryophyta</taxon>
        <taxon>Tracheophyta</taxon>
        <taxon>Spermatophyta</taxon>
        <taxon>Magnoliopsida</taxon>
        <taxon>eudicotyledons</taxon>
        <taxon>Gunneridae</taxon>
        <taxon>Pentapetalae</taxon>
        <taxon>asterids</taxon>
        <taxon>lamiids</taxon>
        <taxon>Solanales</taxon>
        <taxon>Solanaceae</taxon>
        <taxon>Solanoideae</taxon>
        <taxon>Solaneae</taxon>
        <taxon>Solanum</taxon>
    </lineage>
</organism>
<dbReference type="SUPFAM" id="SSF48264">
    <property type="entry name" value="Cytochrome P450"/>
    <property type="match status" value="1"/>
</dbReference>
<sequence length="154" mass="17382">MMKISNLLLMNISSNTTFFIIISILLTIFISIIILKKWNSSVRNNKPLPPGPISWPIIGCFPQIILKNKHALTHRIHKIMDTEIACIRLGNYHVIPITSLELACDSIFFICMSGSLVSNGYLTPIFVPSGDQWMKMKKKSYFSCVVTNIFSMAS</sequence>
<keyword evidence="1" id="KW-1133">Transmembrane helix</keyword>
<gene>
    <name evidence="2" type="ORF">AABB24_007010</name>
</gene>
<evidence type="ECO:0008006" key="4">
    <source>
        <dbReference type="Google" id="ProtNLM"/>
    </source>
</evidence>
<accession>A0ABD2UMH3</accession>
<dbReference type="EMBL" id="JBJKTR010000004">
    <property type="protein sequence ID" value="KAL3369758.1"/>
    <property type="molecule type" value="Genomic_DNA"/>
</dbReference>
<comment type="caution">
    <text evidence="2">The sequence shown here is derived from an EMBL/GenBank/DDBJ whole genome shotgun (WGS) entry which is preliminary data.</text>
</comment>
<reference evidence="2 3" key="1">
    <citation type="submission" date="2024-05" db="EMBL/GenBank/DDBJ databases">
        <title>De novo assembly of an allotetraploid wild potato.</title>
        <authorList>
            <person name="Hosaka A.J."/>
        </authorList>
    </citation>
    <scope>NUCLEOTIDE SEQUENCE [LARGE SCALE GENOMIC DNA]</scope>
    <source>
        <tissue evidence="2">Young leaves</tissue>
    </source>
</reference>
<protein>
    <recommendedName>
        <fullName evidence="4">Cytochrome P450</fullName>
    </recommendedName>
</protein>
<feature type="transmembrane region" description="Helical" evidence="1">
    <location>
        <begin position="12"/>
        <end position="35"/>
    </location>
</feature>
<dbReference type="AlphaFoldDB" id="A0ABD2UMH3"/>
<dbReference type="Proteomes" id="UP001627284">
    <property type="component" value="Unassembled WGS sequence"/>
</dbReference>
<dbReference type="PANTHER" id="PTHR24299">
    <property type="entry name" value="CYTOCHROME P450 FAMILY 1"/>
    <property type="match status" value="1"/>
</dbReference>
<evidence type="ECO:0000313" key="3">
    <source>
        <dbReference type="Proteomes" id="UP001627284"/>
    </source>
</evidence>
<keyword evidence="1" id="KW-0472">Membrane</keyword>
<evidence type="ECO:0000256" key="1">
    <source>
        <dbReference type="SAM" id="Phobius"/>
    </source>
</evidence>
<keyword evidence="1" id="KW-0812">Transmembrane</keyword>
<name>A0ABD2UMH3_9SOLN</name>
<evidence type="ECO:0000313" key="2">
    <source>
        <dbReference type="EMBL" id="KAL3369758.1"/>
    </source>
</evidence>
<keyword evidence="3" id="KW-1185">Reference proteome</keyword>
<dbReference type="Gene3D" id="1.10.630.10">
    <property type="entry name" value="Cytochrome P450"/>
    <property type="match status" value="1"/>
</dbReference>